<evidence type="ECO:0000313" key="3">
    <source>
        <dbReference type="Proteomes" id="UP000887565"/>
    </source>
</evidence>
<organism evidence="3 4">
    <name type="scientific">Romanomermis culicivorax</name>
    <name type="common">Nematode worm</name>
    <dbReference type="NCBI Taxonomy" id="13658"/>
    <lineage>
        <taxon>Eukaryota</taxon>
        <taxon>Metazoa</taxon>
        <taxon>Ecdysozoa</taxon>
        <taxon>Nematoda</taxon>
        <taxon>Enoplea</taxon>
        <taxon>Dorylaimia</taxon>
        <taxon>Mermithida</taxon>
        <taxon>Mermithoidea</taxon>
        <taxon>Mermithidae</taxon>
        <taxon>Romanomermis</taxon>
    </lineage>
</organism>
<dbReference type="Pfam" id="PF16501">
    <property type="entry name" value="SCAPER_N"/>
    <property type="match status" value="1"/>
</dbReference>
<name>A0A915J9R0_ROMCU</name>
<dbReference type="Proteomes" id="UP000887565">
    <property type="component" value="Unplaced"/>
</dbReference>
<feature type="compositionally biased region" description="Basic and acidic residues" evidence="1">
    <location>
        <begin position="419"/>
        <end position="436"/>
    </location>
</feature>
<feature type="domain" description="S phase cyclin A-associated protein in the endoplasmic reticulum N-terminal" evidence="2">
    <location>
        <begin position="6"/>
        <end position="76"/>
    </location>
</feature>
<feature type="region of interest" description="Disordered" evidence="1">
    <location>
        <begin position="390"/>
        <end position="436"/>
    </location>
</feature>
<dbReference type="PANTHER" id="PTHR31434:SF2">
    <property type="entry name" value="S PHASE CYCLIN A-ASSOCIATED PROTEIN IN THE ENDOPLASMIC RETICULUM"/>
    <property type="match status" value="1"/>
</dbReference>
<dbReference type="AlphaFoldDB" id="A0A915J9R0"/>
<dbReference type="WBParaSite" id="nRc.2.0.1.t22420-RA">
    <property type="protein sequence ID" value="nRc.2.0.1.t22420-RA"/>
    <property type="gene ID" value="nRc.2.0.1.g22420"/>
</dbReference>
<evidence type="ECO:0000313" key="4">
    <source>
        <dbReference type="WBParaSite" id="nRc.2.0.1.t22420-RA"/>
    </source>
</evidence>
<evidence type="ECO:0000259" key="2">
    <source>
        <dbReference type="Pfam" id="PF16501"/>
    </source>
</evidence>
<sequence length="574" mass="65243">MERILKSGDYRALHWTHLFETLRRTVDAIYEICRADKSVIECKEAILILENYTRDFVGLIEFLVAVDAWERAEKTSLCTLTRKYKIALRAMNDYEVVNVANYVLIRCFLFRPTSIAWEIRKSLGSPKMQVADFQSSLNTTKDNVKNLLKESYDTHNSKCENCDLKVEAVQLNSGILQVCIDDGLVECWDTNLASPSSIKQNEGDWHIVSYAKNKLKSTKKLVDNQSIQSEVSTKSPINEIPLKTQSHKTIFPKNAQQIRQTKASLAKMEHNRQYLAEQRRKEVDHLSKTIKCRLPLVSISCSATSMPCLNYGSPFSSPGYQQRLGLNFADPDAVKRIAQSAKLKNLRFSGSKSSRKSRFRSYQSVESLCSLESIKEAEDEANGAALCSTSPRKTEISENSGVNETKTSISMQTDDDDTQDCREMSKDTNNSRDDETTTKAICDEKANTIQHTCNNEADHFDDEDKQTWQHLTEEEESLAHEEEILQREIEEERKSIDLEVNRRTSEGNVFDDKDDSFALVDEEKNKTRGCDKIDSNDLSISNVPVESEPMTVQELISRWKANVCVDDILQSGLS</sequence>
<accession>A0A915J9R0</accession>
<protein>
    <recommendedName>
        <fullName evidence="2">S phase cyclin A-associated protein in the endoplasmic reticulum N-terminal domain-containing protein</fullName>
    </recommendedName>
</protein>
<feature type="compositionally biased region" description="Polar residues" evidence="1">
    <location>
        <begin position="390"/>
        <end position="412"/>
    </location>
</feature>
<keyword evidence="3" id="KW-1185">Reference proteome</keyword>
<dbReference type="PANTHER" id="PTHR31434">
    <property type="entry name" value="S PHASE CYCLIN A-ASSOCIATED PROTEIN IN THE ENDOPLASMIC RETICULUM"/>
    <property type="match status" value="1"/>
</dbReference>
<proteinExistence type="predicted"/>
<evidence type="ECO:0000256" key="1">
    <source>
        <dbReference type="SAM" id="MobiDB-lite"/>
    </source>
</evidence>
<reference evidence="4" key="1">
    <citation type="submission" date="2022-11" db="UniProtKB">
        <authorList>
            <consortium name="WormBaseParasite"/>
        </authorList>
    </citation>
    <scope>IDENTIFICATION</scope>
</reference>
<dbReference type="InterPro" id="IPR032446">
    <property type="entry name" value="SCAPER_N"/>
</dbReference>